<feature type="region of interest" description="Disordered" evidence="13">
    <location>
        <begin position="169"/>
        <end position="203"/>
    </location>
</feature>
<feature type="region of interest" description="Disordered" evidence="13">
    <location>
        <begin position="109"/>
        <end position="149"/>
    </location>
</feature>
<evidence type="ECO:0000256" key="12">
    <source>
        <dbReference type="ARBA" id="ARBA00024631"/>
    </source>
</evidence>
<evidence type="ECO:0000313" key="14">
    <source>
        <dbReference type="EMBL" id="KAF2276964.1"/>
    </source>
</evidence>
<evidence type="ECO:0000256" key="3">
    <source>
        <dbReference type="ARBA" id="ARBA00009714"/>
    </source>
</evidence>
<evidence type="ECO:0000256" key="2">
    <source>
        <dbReference type="ARBA" id="ARBA00004623"/>
    </source>
</evidence>
<evidence type="ECO:0000256" key="6">
    <source>
        <dbReference type="ARBA" id="ARBA00022824"/>
    </source>
</evidence>
<dbReference type="GO" id="GO:0006869">
    <property type="term" value="P:lipid transport"/>
    <property type="evidence" value="ECO:0007669"/>
    <property type="project" value="UniProtKB-KW"/>
</dbReference>
<dbReference type="GO" id="GO:0061723">
    <property type="term" value="P:glycophagy"/>
    <property type="evidence" value="ECO:0007669"/>
    <property type="project" value="TreeGrafter"/>
</dbReference>
<dbReference type="GO" id="GO:0000045">
    <property type="term" value="P:autophagosome assembly"/>
    <property type="evidence" value="ECO:0007669"/>
    <property type="project" value="TreeGrafter"/>
</dbReference>
<evidence type="ECO:0000256" key="5">
    <source>
        <dbReference type="ARBA" id="ARBA00022448"/>
    </source>
</evidence>
<dbReference type="GO" id="GO:0032266">
    <property type="term" value="F:phosphatidylinositol-3-phosphate binding"/>
    <property type="evidence" value="ECO:0007669"/>
    <property type="project" value="TreeGrafter"/>
</dbReference>
<keyword evidence="7" id="KW-0072">Autophagy</keyword>
<comment type="catalytic activity">
    <reaction evidence="10">
        <text>a 1,2-diacyl-sn-glycero-3-phospho-L-serine(in) = a 1,2-diacyl-sn-glycero-3-phospho-L-serine(out)</text>
        <dbReference type="Rhea" id="RHEA:38663"/>
        <dbReference type="ChEBI" id="CHEBI:57262"/>
    </reaction>
</comment>
<feature type="region of interest" description="Disordered" evidence="13">
    <location>
        <begin position="706"/>
        <end position="789"/>
    </location>
</feature>
<dbReference type="PANTHER" id="PTHR13190">
    <property type="entry name" value="AUTOPHAGY-RELATED 2, ISOFORM A"/>
    <property type="match status" value="1"/>
</dbReference>
<dbReference type="GO" id="GO:0000422">
    <property type="term" value="P:autophagy of mitochondrion"/>
    <property type="evidence" value="ECO:0007669"/>
    <property type="project" value="TreeGrafter"/>
</dbReference>
<dbReference type="GO" id="GO:0061709">
    <property type="term" value="P:reticulophagy"/>
    <property type="evidence" value="ECO:0007669"/>
    <property type="project" value="TreeGrafter"/>
</dbReference>
<feature type="compositionally biased region" description="Low complexity" evidence="13">
    <location>
        <begin position="607"/>
        <end position="623"/>
    </location>
</feature>
<evidence type="ECO:0000256" key="13">
    <source>
        <dbReference type="SAM" id="MobiDB-lite"/>
    </source>
</evidence>
<dbReference type="InterPro" id="IPR026849">
    <property type="entry name" value="ATG2"/>
</dbReference>
<dbReference type="GO" id="GO:0034727">
    <property type="term" value="P:piecemeal microautophagy of the nucleus"/>
    <property type="evidence" value="ECO:0007669"/>
    <property type="project" value="TreeGrafter"/>
</dbReference>
<feature type="compositionally biased region" description="Polar residues" evidence="13">
    <location>
        <begin position="433"/>
        <end position="452"/>
    </location>
</feature>
<feature type="compositionally biased region" description="Low complexity" evidence="13">
    <location>
        <begin position="720"/>
        <end position="733"/>
    </location>
</feature>
<evidence type="ECO:0000256" key="7">
    <source>
        <dbReference type="ARBA" id="ARBA00023006"/>
    </source>
</evidence>
<feature type="compositionally biased region" description="Polar residues" evidence="13">
    <location>
        <begin position="772"/>
        <end position="788"/>
    </location>
</feature>
<evidence type="ECO:0000256" key="4">
    <source>
        <dbReference type="ARBA" id="ARBA00018070"/>
    </source>
</evidence>
<dbReference type="GO" id="GO:0034045">
    <property type="term" value="C:phagophore assembly site membrane"/>
    <property type="evidence" value="ECO:0007669"/>
    <property type="project" value="UniProtKB-SubCell"/>
</dbReference>
<evidence type="ECO:0000256" key="9">
    <source>
        <dbReference type="ARBA" id="ARBA00023136"/>
    </source>
</evidence>
<feature type="region of interest" description="Disordered" evidence="13">
    <location>
        <begin position="1741"/>
        <end position="1766"/>
    </location>
</feature>
<feature type="compositionally biased region" description="Low complexity" evidence="13">
    <location>
        <begin position="323"/>
        <end position="341"/>
    </location>
</feature>
<evidence type="ECO:0000313" key="15">
    <source>
        <dbReference type="Proteomes" id="UP000800097"/>
    </source>
</evidence>
<feature type="region of interest" description="Disordered" evidence="13">
    <location>
        <begin position="1005"/>
        <end position="1038"/>
    </location>
</feature>
<dbReference type="Proteomes" id="UP000800097">
    <property type="component" value="Unassembled WGS sequence"/>
</dbReference>
<dbReference type="OrthoDB" id="18982at2759"/>
<comment type="subcellular location">
    <subcellularLocation>
        <location evidence="1">Endoplasmic reticulum membrane</location>
        <topology evidence="1">Peripheral membrane protein</topology>
    </subcellularLocation>
    <subcellularLocation>
        <location evidence="2">Preautophagosomal structure membrane</location>
        <topology evidence="2">Peripheral membrane protein</topology>
    </subcellularLocation>
</comment>
<dbReference type="GeneID" id="54548702"/>
<protein>
    <recommendedName>
        <fullName evidence="4">Autophagy-related protein 2</fullName>
    </recommendedName>
</protein>
<evidence type="ECO:0000256" key="1">
    <source>
        <dbReference type="ARBA" id="ARBA00004406"/>
    </source>
</evidence>
<dbReference type="PANTHER" id="PTHR13190:SF1">
    <property type="entry name" value="AUTOPHAGY-RELATED 2, ISOFORM A"/>
    <property type="match status" value="1"/>
</dbReference>
<dbReference type="Pfam" id="PF13329">
    <property type="entry name" value="ATG2_CAD"/>
    <property type="match status" value="1"/>
</dbReference>
<evidence type="ECO:0000256" key="11">
    <source>
        <dbReference type="ARBA" id="ARBA00024615"/>
    </source>
</evidence>
<dbReference type="GO" id="GO:0043495">
    <property type="term" value="F:protein-membrane adaptor activity"/>
    <property type="evidence" value="ECO:0007669"/>
    <property type="project" value="TreeGrafter"/>
</dbReference>
<feature type="region of interest" description="Disordered" evidence="13">
    <location>
        <begin position="317"/>
        <end position="399"/>
    </location>
</feature>
<feature type="compositionally biased region" description="Polar residues" evidence="13">
    <location>
        <begin position="651"/>
        <end position="666"/>
    </location>
</feature>
<feature type="compositionally biased region" description="Basic residues" evidence="13">
    <location>
        <begin position="1757"/>
        <end position="1766"/>
    </location>
</feature>
<feature type="compositionally biased region" description="Polar residues" evidence="13">
    <location>
        <begin position="176"/>
        <end position="191"/>
    </location>
</feature>
<keyword evidence="6" id="KW-0256">Endoplasmic reticulum</keyword>
<dbReference type="GO" id="GO:0061908">
    <property type="term" value="C:phagophore"/>
    <property type="evidence" value="ECO:0007669"/>
    <property type="project" value="TreeGrafter"/>
</dbReference>
<proteinExistence type="inferred from homology"/>
<sequence length="2231" mass="243195">MAFLTTFSRLSSSIGRKLLLFGLRHIDILDKDPADFVNVDIGTTTTLEVRDVGLHVKKLIALLPFNFPPELQLSHARASLFRCTFVLELGVPQILIEIDDVHVHARLVENSEEPGPSPRPQSPACARSSPRDPSHSFSSDDSSQDHDENIPTIDHLARSFIKEEPETELRELEEAIQSQSQSLQESVASSTDSDEGAGLGKPLGLPTFLRRLLNTALDRLQITATQIHVEVEDQLSPGSPDTDQEGQEPFVSLSFHLDSIAVDTVTSEGPQVHASPLTFQATESTAARRRLRIPTIYARLVSESQNFETLSRLLRPLSPTDDAQSTRSTRSAASYRQSTRRNSSGGQVDNNPVPDTAATRSSSPESARGEDAAPPMATSKEQREPEPGPPEPIPVDRGFEPLMSSAITCDDDRFADAASDDEMSQSIAADVHNNASSDAMEQSGVSGSSNLYNDDGRLDYSIENDLLANSAFDLFAAENGSNSEEISGERSSFLTGEAGKMQFNLQPAASYPFSNHRQGSRNPYDENLSKSGPVEGSNTQTNELDVGTQHQTPGQSSVEEPTISLPQEEDLTESRLFTHEDAESMYMSAMSGATSVSFGGAIPGGWDSNSGSSRGGSSDMSGSVPEAMVSGSILGPLRETDEGCETPRPGSPSSVRSLSNRPNSRSTHVHGKAKPSEESNEGHKLAKAFLAMDDIIVLFPLQLADDGPSSRETQEQARQPESSLSPPNLEPDSIFQDMPGTFSHYAFPTGSHGSTPSDKVLGKRPKQAVPSAPTNVSPEKQSKDSSGPISVEVGVVTGHIDLSTGRILYRLLNRVVDAIGGTEASEDKESELHARSTNPAHLEVTVGKLGLAWFEQLRTEIMNRTARPTPRPRLVCEPHDSIIRMNATAMKLSSHTSLEGRRSKIEIGQFVLASLDQEILCFVAQKPRSRRSGESSAGSLKNDIEIDVEQDPTSRITVVTRPVKLTCNLQHLDEALSSYGGFSGILELGNSISSNQIANSPQMRATARHSSPPRPRGVHFGDTPPPAPALPTGSSGMPKIDIQLGEVSSVLKGKSCAVQLQTTSVRAAARQSNVRVKVAEVKMSGPYADIGDAVAPLDLNIKGTTVNFLFTPEETDLSRLISMITPSKDPYENDEDILIDVLLRQRRKGSVLRIESSSVAVRVPDLGALRALEALGTELAKFSKVTRYLPDDDRPGILTMAIVQHLEGRVSVNDSIGELSLSLDNTSLAHVGFPALLATEIGKVSVCRNDELLLHELVKLRQQDHLPMIMVRIIGEEVEPLVKAKLFNVCAEYHVPTLMAVLGLPEDGKPDDVALALASSIATITGAQSPRSLSRQASETSSSSSASLNPLHVDLLLRACAIGLNPRAIPSKGLFVVTDAHFLGKQSTKVGYSIKADLRKASIHVIDDVNRIVEREMSAASASGYSTGQRQLFELREQGYVSLSSISEAKVSVQLTGAGVKRQQVVEVEFKNDLFVLESCADSTQTLIAVLNGLQPPRPPNTDQKYRTVVPLQNMMESFTGSAMAAPPDTEDHDFMDQADLVADEVPRNLEFVGSLYNSESLPTEEDVGDNILDEDNLGALATPPTTRKQGEPSLLESFQEQYEVTEEEFTFDDYFNQTGEQYKGKARKWDSTNNQYHLSNEFGVPDAPLRVRVRDVNVVWNLYDGYDWPRTRDIMAKAVDNLEARAEERRQRPQTEDDDDDFVEQDFLFNSVWIGVPIKDEKGALARRINRDIDDLASETGSYATSTTTATARPRSNTKPRRRRLKLERSKRKKITIDLSGVALDLVVYPPGSGETQNSLDVRIYNFEIFDHVPTSTWNKFVTSLIDPSQREMDRPMVDVEILTVKPVADLAATELVIRATVLPLRLHVDQDALDFMTRFFEFKDDSAPDSSGPSEPPFIQRLEVMPVKLKLDYKPKRVDYGGLRSGHTTEFMNFLILEGADVLLRHVIVYGITSLDKLHKTLNDIWMPDVKRNQLPTVLAGVAAVRPLVNVGSGVRDLVVVPMREYRKDGRLVRSLQKGVYAFARNTTSEVAKLGAKVAIGTQNMLEGAENLLNAQGPASSAPAALEEWDDVGGAEADDEGGRAVSNYANQQFGVKAGLRNAARYLERDLLRAKDAVIAIPAEVMEEGTGVGAARAIARRAPTVILRPALGATKAVGHALLGVGNALDKDSRRKVEDVSGGVDFILFMHKILTESLEIPILLAGARRGSRPAEGEARRLWSSIHMRVLE</sequence>
<feature type="compositionally biased region" description="Polar residues" evidence="13">
    <location>
        <begin position="510"/>
        <end position="521"/>
    </location>
</feature>
<keyword evidence="5" id="KW-0813">Transport</keyword>
<feature type="region of interest" description="Disordered" evidence="13">
    <location>
        <begin position="510"/>
        <end position="572"/>
    </location>
</feature>
<name>A0A6A6JL26_WESOR</name>
<feature type="region of interest" description="Disordered" evidence="13">
    <location>
        <begin position="427"/>
        <end position="452"/>
    </location>
</feature>
<comment type="catalytic activity">
    <reaction evidence="11">
        <text>a 1,2-diacyl-sn-glycero-3-phosphoethanolamine(in) = a 1,2-diacyl-sn-glycero-3-phosphoethanolamine(out)</text>
        <dbReference type="Rhea" id="RHEA:38895"/>
        <dbReference type="ChEBI" id="CHEBI:64612"/>
    </reaction>
</comment>
<organism evidence="14 15">
    <name type="scientific">Westerdykella ornata</name>
    <dbReference type="NCBI Taxonomy" id="318751"/>
    <lineage>
        <taxon>Eukaryota</taxon>
        <taxon>Fungi</taxon>
        <taxon>Dikarya</taxon>
        <taxon>Ascomycota</taxon>
        <taxon>Pezizomycotina</taxon>
        <taxon>Dothideomycetes</taxon>
        <taxon>Pleosporomycetidae</taxon>
        <taxon>Pleosporales</taxon>
        <taxon>Sporormiaceae</taxon>
        <taxon>Westerdykella</taxon>
    </lineage>
</organism>
<dbReference type="GO" id="GO:0005789">
    <property type="term" value="C:endoplasmic reticulum membrane"/>
    <property type="evidence" value="ECO:0007669"/>
    <property type="project" value="UniProtKB-SubCell"/>
</dbReference>
<feature type="region of interest" description="Disordered" evidence="13">
    <location>
        <begin position="607"/>
        <end position="682"/>
    </location>
</feature>
<reference evidence="14" key="1">
    <citation type="journal article" date="2020" name="Stud. Mycol.">
        <title>101 Dothideomycetes genomes: a test case for predicting lifestyles and emergence of pathogens.</title>
        <authorList>
            <person name="Haridas S."/>
            <person name="Albert R."/>
            <person name="Binder M."/>
            <person name="Bloem J."/>
            <person name="Labutti K."/>
            <person name="Salamov A."/>
            <person name="Andreopoulos B."/>
            <person name="Baker S."/>
            <person name="Barry K."/>
            <person name="Bills G."/>
            <person name="Bluhm B."/>
            <person name="Cannon C."/>
            <person name="Castanera R."/>
            <person name="Culley D."/>
            <person name="Daum C."/>
            <person name="Ezra D."/>
            <person name="Gonzalez J."/>
            <person name="Henrissat B."/>
            <person name="Kuo A."/>
            <person name="Liang C."/>
            <person name="Lipzen A."/>
            <person name="Lutzoni F."/>
            <person name="Magnuson J."/>
            <person name="Mondo S."/>
            <person name="Nolan M."/>
            <person name="Ohm R."/>
            <person name="Pangilinan J."/>
            <person name="Park H.-J."/>
            <person name="Ramirez L."/>
            <person name="Alfaro M."/>
            <person name="Sun H."/>
            <person name="Tritt A."/>
            <person name="Yoshinaga Y."/>
            <person name="Zwiers L.-H."/>
            <person name="Turgeon B."/>
            <person name="Goodwin S."/>
            <person name="Spatafora J."/>
            <person name="Crous P."/>
            <person name="Grigoriev I."/>
        </authorList>
    </citation>
    <scope>NUCLEOTIDE SEQUENCE</scope>
    <source>
        <strain evidence="14">CBS 379.55</strain>
    </source>
</reference>
<comment type="similarity">
    <text evidence="3">Belongs to the ATG2 family.</text>
</comment>
<comment type="catalytic activity">
    <reaction evidence="12">
        <text>a 1,2-diacyl-sn-glycero-3-phosphocholine(in) = a 1,2-diacyl-sn-glycero-3-phosphocholine(out)</text>
        <dbReference type="Rhea" id="RHEA:38571"/>
        <dbReference type="ChEBI" id="CHEBI:57643"/>
    </reaction>
</comment>
<keyword evidence="9" id="KW-0472">Membrane</keyword>
<dbReference type="EMBL" id="ML986491">
    <property type="protein sequence ID" value="KAF2276964.1"/>
    <property type="molecule type" value="Genomic_DNA"/>
</dbReference>
<dbReference type="RefSeq" id="XP_033654503.1">
    <property type="nucleotide sequence ID" value="XM_033795527.1"/>
</dbReference>
<feature type="compositionally biased region" description="Low complexity" evidence="13">
    <location>
        <begin position="1741"/>
        <end position="1756"/>
    </location>
</feature>
<evidence type="ECO:0000256" key="10">
    <source>
        <dbReference type="ARBA" id="ARBA00024479"/>
    </source>
</evidence>
<gene>
    <name evidence="14" type="ORF">EI97DRAFT_375734</name>
</gene>
<accession>A0A6A6JL26</accession>
<keyword evidence="15" id="KW-1185">Reference proteome</keyword>
<keyword evidence="8" id="KW-0445">Lipid transport</keyword>
<evidence type="ECO:0000256" key="8">
    <source>
        <dbReference type="ARBA" id="ARBA00023055"/>
    </source>
</evidence>
<feature type="compositionally biased region" description="Polar residues" evidence="13">
    <location>
        <begin position="536"/>
        <end position="559"/>
    </location>
</feature>